<accession>W6TFG6</accession>
<dbReference type="AlphaFoldDB" id="W6TFG6"/>
<sequence length="56" mass="6607">MYRKCGRYSLCRLGRRKNDVGEQSHLREEEINLESGGIKCVSEPMFSFYESQEEKC</sequence>
<comment type="caution">
    <text evidence="1">The sequence shown here is derived from an EMBL/GenBank/DDBJ whole genome shotgun (WGS) entry which is preliminary data.</text>
</comment>
<evidence type="ECO:0000313" key="1">
    <source>
        <dbReference type="EMBL" id="ETZ07744.1"/>
    </source>
</evidence>
<name>W6TFG6_HOLOB</name>
<gene>
    <name evidence="1" type="ORF">P618_200055</name>
</gene>
<evidence type="ECO:0000313" key="2">
    <source>
        <dbReference type="Proteomes" id="UP000019112"/>
    </source>
</evidence>
<dbReference type="RefSeq" id="WP_024160968.1">
    <property type="nucleotide sequence ID" value="NZ_AWTR02000006.1"/>
</dbReference>
<proteinExistence type="predicted"/>
<dbReference type="Proteomes" id="UP000019112">
    <property type="component" value="Unassembled WGS sequence"/>
</dbReference>
<protein>
    <submittedName>
        <fullName evidence="1">Uncharacterized protein</fullName>
    </submittedName>
</protein>
<reference evidence="1 2" key="1">
    <citation type="journal article" date="2014" name="FEMS Microbiol. Lett.">
        <title>Draft genome sequences of three Holospora species (Holospora obtusa, Holospora undulata, and Holospora elegans), endonuclear symbiotic bacteria of the ciliate Paramecium caudatum.</title>
        <authorList>
            <person name="Dohra H."/>
            <person name="Tanaka K."/>
            <person name="Suzuki T."/>
            <person name="Fujishima M."/>
            <person name="Suzuki H."/>
        </authorList>
    </citation>
    <scope>NUCLEOTIDE SEQUENCE [LARGE SCALE GENOMIC DNA]</scope>
    <source>
        <strain evidence="1 2">F1</strain>
    </source>
</reference>
<keyword evidence="2" id="KW-1185">Reference proteome</keyword>
<dbReference type="EMBL" id="AWTR02000006">
    <property type="protein sequence ID" value="ETZ07744.1"/>
    <property type="molecule type" value="Genomic_DNA"/>
</dbReference>
<dbReference type="STRING" id="1399147.P618_200055"/>
<organism evidence="1 2">
    <name type="scientific">Holospora obtusa F1</name>
    <dbReference type="NCBI Taxonomy" id="1399147"/>
    <lineage>
        <taxon>Bacteria</taxon>
        <taxon>Pseudomonadati</taxon>
        <taxon>Pseudomonadota</taxon>
        <taxon>Alphaproteobacteria</taxon>
        <taxon>Holosporales</taxon>
        <taxon>Holosporaceae</taxon>
        <taxon>Holospora</taxon>
    </lineage>
</organism>